<proteinExistence type="predicted"/>
<feature type="region of interest" description="Disordered" evidence="1">
    <location>
        <begin position="41"/>
        <end position="67"/>
    </location>
</feature>
<dbReference type="AlphaFoldDB" id="A0A915PAX9"/>
<accession>A0A915PAX9</accession>
<dbReference type="WBParaSite" id="scf7180000424371.g12884">
    <property type="protein sequence ID" value="scf7180000424371.g12884"/>
    <property type="gene ID" value="scf7180000424371.g12884"/>
</dbReference>
<sequence length="323" mass="36314">MATSQLVRTALRAAKTAAIKPNTIGKVVGNVEKMGAEAVETKLLKPPKPKEAPTTNHPSAPTPIHPPKQQQIHTFEVKQPNRHHFESQQRFAHSTNFQGISSHVSPSISSTRGIGDLLVDLNIQGGITHSNLVVQRIDNKLIEKAPKTIKEFFSKMVEKVARINEEQAKNLIEKVKDTMDNVEKFQSSLNKNPTKPQKINTSEALLNAVSNKRKEKKNYDDDLWLNEDDKKMKEKASGLIEKIYEEIGKSGLKLEKEIDSNVSNSILEILKKHGKRNEGEMTKDEIEQIFKLFEGMGFDEKQKNGLGSIKEIFDGYLDNAKNK</sequence>
<name>A0A915PAX9_9BILA</name>
<evidence type="ECO:0000256" key="1">
    <source>
        <dbReference type="SAM" id="MobiDB-lite"/>
    </source>
</evidence>
<protein>
    <submittedName>
        <fullName evidence="3">EF-hand domain-containing protein</fullName>
    </submittedName>
</protein>
<organism evidence="2 3">
    <name type="scientific">Meloidogyne floridensis</name>
    <dbReference type="NCBI Taxonomy" id="298350"/>
    <lineage>
        <taxon>Eukaryota</taxon>
        <taxon>Metazoa</taxon>
        <taxon>Ecdysozoa</taxon>
        <taxon>Nematoda</taxon>
        <taxon>Chromadorea</taxon>
        <taxon>Rhabditida</taxon>
        <taxon>Tylenchina</taxon>
        <taxon>Tylenchomorpha</taxon>
        <taxon>Tylenchoidea</taxon>
        <taxon>Meloidogynidae</taxon>
        <taxon>Meloidogyninae</taxon>
        <taxon>Meloidogyne</taxon>
    </lineage>
</organism>
<evidence type="ECO:0000313" key="2">
    <source>
        <dbReference type="Proteomes" id="UP000887560"/>
    </source>
</evidence>
<keyword evidence="2" id="KW-1185">Reference proteome</keyword>
<reference evidence="3" key="1">
    <citation type="submission" date="2022-11" db="UniProtKB">
        <authorList>
            <consortium name="WormBaseParasite"/>
        </authorList>
    </citation>
    <scope>IDENTIFICATION</scope>
</reference>
<dbReference type="Proteomes" id="UP000887560">
    <property type="component" value="Unplaced"/>
</dbReference>
<evidence type="ECO:0000313" key="3">
    <source>
        <dbReference type="WBParaSite" id="scf7180000424371.g12884"/>
    </source>
</evidence>
<feature type="compositionally biased region" description="Basic and acidic residues" evidence="1">
    <location>
        <begin position="41"/>
        <end position="51"/>
    </location>
</feature>